<keyword evidence="5" id="KW-1185">Reference proteome</keyword>
<sequence length="177" mass="18169">MNVRKVLHAGVAILALALTGCASTSSTLDTSRSVDPALATTLKQGIALPTIESNGHELSPEVKTGILDAFKLQAEKNGMAVSASGVPVKITVEEFNARSAAARLVLGFMSGSDHIKARVDVSGKTYSVEDTARSSINGIGLVAENVGSEAANGVATLAGVQVNTIQRVQPPVGMTTR</sequence>
<evidence type="ECO:0000313" key="4">
    <source>
        <dbReference type="Proteomes" id="UP000343335"/>
    </source>
</evidence>
<keyword evidence="1" id="KW-0732">Signal</keyword>
<dbReference type="Pfam" id="PF14366">
    <property type="entry name" value="DUF4410"/>
    <property type="match status" value="1"/>
</dbReference>
<evidence type="ECO:0000313" key="5">
    <source>
        <dbReference type="Proteomes" id="UP001058980"/>
    </source>
</evidence>
<evidence type="ECO:0000313" key="3">
    <source>
        <dbReference type="EMBL" id="VVE47943.1"/>
    </source>
</evidence>
<feature type="signal peptide" evidence="1">
    <location>
        <begin position="1"/>
        <end position="22"/>
    </location>
</feature>
<dbReference type="EMBL" id="CABPSA010000009">
    <property type="protein sequence ID" value="VVE47943.1"/>
    <property type="molecule type" value="Genomic_DNA"/>
</dbReference>
<evidence type="ECO:0000256" key="1">
    <source>
        <dbReference type="SAM" id="SignalP"/>
    </source>
</evidence>
<evidence type="ECO:0000313" key="2">
    <source>
        <dbReference type="EMBL" id="UVA79129.1"/>
    </source>
</evidence>
<dbReference type="RefSeq" id="WP_150666207.1">
    <property type="nucleotide sequence ID" value="NZ_CABPSA010000009.1"/>
</dbReference>
<reference evidence="3 4" key="1">
    <citation type="submission" date="2019-08" db="EMBL/GenBank/DDBJ databases">
        <authorList>
            <person name="Peeters C."/>
        </authorList>
    </citation>
    <scope>NUCLEOTIDE SEQUENCE [LARGE SCALE GENOMIC DNA]</scope>
    <source>
        <strain evidence="3 4">LMG 31010</strain>
    </source>
</reference>
<protein>
    <submittedName>
        <fullName evidence="2">DUF4410 domain-containing protein</fullName>
    </submittedName>
</protein>
<dbReference type="EMBL" id="CP102780">
    <property type="protein sequence ID" value="UVA79129.1"/>
    <property type="molecule type" value="Genomic_DNA"/>
</dbReference>
<gene>
    <name evidence="2" type="ORF">NTU39_24525</name>
    <name evidence="3" type="ORF">PCO31010_04526</name>
</gene>
<dbReference type="OrthoDB" id="9096533at2"/>
<dbReference type="Proteomes" id="UP001058980">
    <property type="component" value="Chromosome"/>
</dbReference>
<dbReference type="Proteomes" id="UP000343335">
    <property type="component" value="Unassembled WGS sequence"/>
</dbReference>
<feature type="chain" id="PRO_5023028556" evidence="1">
    <location>
        <begin position="23"/>
        <end position="177"/>
    </location>
</feature>
<dbReference type="PROSITE" id="PS51257">
    <property type="entry name" value="PROKAR_LIPOPROTEIN"/>
    <property type="match status" value="1"/>
</dbReference>
<name>A0A5E4YIY2_9BURK</name>
<accession>A0A5E4YIY2</accession>
<proteinExistence type="predicted"/>
<reference evidence="2" key="2">
    <citation type="submission" date="2022-08" db="EMBL/GenBank/DDBJ databases">
        <title>Multi-unit outbreak of Pandoraea commovens among non-cystic fibrosis intensive care patients from 2019 to 2021 in Berlin, Germany.</title>
        <authorList>
            <person name="Menzel P."/>
        </authorList>
    </citation>
    <scope>NUCLEOTIDE SEQUENCE</scope>
    <source>
        <strain evidence="2">LB-19-202-79</strain>
    </source>
</reference>
<organism evidence="3 4">
    <name type="scientific">Pandoraea commovens</name>
    <dbReference type="NCBI Taxonomy" id="2508289"/>
    <lineage>
        <taxon>Bacteria</taxon>
        <taxon>Pseudomonadati</taxon>
        <taxon>Pseudomonadota</taxon>
        <taxon>Betaproteobacteria</taxon>
        <taxon>Burkholderiales</taxon>
        <taxon>Burkholderiaceae</taxon>
        <taxon>Pandoraea</taxon>
    </lineage>
</organism>
<dbReference type="InterPro" id="IPR025522">
    <property type="entry name" value="DUF4410"/>
</dbReference>
<dbReference type="AlphaFoldDB" id="A0A5E4YIY2"/>